<name>A0ABT2W632_9FLAO</name>
<dbReference type="RefSeq" id="WP_263002289.1">
    <property type="nucleotide sequence ID" value="NZ_JAOTEM010000001.1"/>
</dbReference>
<dbReference type="EMBL" id="JAOTEM010000001">
    <property type="protein sequence ID" value="MCU7616864.1"/>
    <property type="molecule type" value="Genomic_DNA"/>
</dbReference>
<protein>
    <recommendedName>
        <fullName evidence="3">Carboxypeptidase-like regulatory domain-containing protein</fullName>
    </recommendedName>
</protein>
<reference evidence="2" key="1">
    <citation type="submission" date="2023-07" db="EMBL/GenBank/DDBJ databases">
        <title>Chryseobacterium sp. strain PBS4-4 Genome sequencing and assembly.</title>
        <authorList>
            <person name="Jung Y."/>
        </authorList>
    </citation>
    <scope>NUCLEOTIDE SEQUENCE [LARGE SCALE GENOMIC DNA]</scope>
    <source>
        <strain evidence="2">PBS4-4</strain>
    </source>
</reference>
<gene>
    <name evidence="1" type="ORF">NZ698_06620</name>
</gene>
<evidence type="ECO:0008006" key="3">
    <source>
        <dbReference type="Google" id="ProtNLM"/>
    </source>
</evidence>
<evidence type="ECO:0000313" key="2">
    <source>
        <dbReference type="Proteomes" id="UP001208649"/>
    </source>
</evidence>
<comment type="caution">
    <text evidence="1">The sequence shown here is derived from an EMBL/GenBank/DDBJ whole genome shotgun (WGS) entry which is preliminary data.</text>
</comment>
<sequence>MKRIFILFSFISTFLSAQKIQVVDAENNKPIGNARIILENRVVYTNDDGFAPVESTEKNLEISATGFTKQNLSTFTSLIKLKPSFKDIEEVKIVSVDIKTIFEDVFKNYHKRYFDDPSLYDITLKQRAFDNDKLHFMVIAEAKLWSESNMYNFKDGFRKDYDNILQIQLNDVKYLKNIKSDSVFSQKTDEFSHEIVGNFFFNYEIYRTLLNLRNKETKFSGNLISDDGEEQIINCKIKSSYGININGEIKYNKKDKVITSYEFTYLQGDFPTQKKVTTDGKKFSKKLGNATIKFEFYKKDGVYLPSLNSLNTDNFVFFYEDQVHTKKGSREIIYNSFSKSDKKGLESKVDLNKSIWENIPVKEDKETAILLSKEEQEFINQK</sequence>
<evidence type="ECO:0000313" key="1">
    <source>
        <dbReference type="EMBL" id="MCU7616864.1"/>
    </source>
</evidence>
<dbReference type="Proteomes" id="UP001208649">
    <property type="component" value="Unassembled WGS sequence"/>
</dbReference>
<accession>A0ABT2W632</accession>
<keyword evidence="2" id="KW-1185">Reference proteome</keyword>
<proteinExistence type="predicted"/>
<organism evidence="1 2">
    <name type="scientific">Chryseobacterium edaphi</name>
    <dbReference type="NCBI Taxonomy" id="2976532"/>
    <lineage>
        <taxon>Bacteria</taxon>
        <taxon>Pseudomonadati</taxon>
        <taxon>Bacteroidota</taxon>
        <taxon>Flavobacteriia</taxon>
        <taxon>Flavobacteriales</taxon>
        <taxon>Weeksellaceae</taxon>
        <taxon>Chryseobacterium group</taxon>
        <taxon>Chryseobacterium</taxon>
    </lineage>
</organism>